<dbReference type="AlphaFoldDB" id="A0AA38FRV4"/>
<evidence type="ECO:0000313" key="1">
    <source>
        <dbReference type="EMBL" id="KAH9309117.1"/>
    </source>
</evidence>
<proteinExistence type="predicted"/>
<dbReference type="Proteomes" id="UP000824469">
    <property type="component" value="Unassembled WGS sequence"/>
</dbReference>
<name>A0AA38FRV4_TAXCH</name>
<protein>
    <submittedName>
        <fullName evidence="1">Uncharacterized protein</fullName>
    </submittedName>
</protein>
<feature type="non-terminal residue" evidence="1">
    <location>
        <position position="1"/>
    </location>
</feature>
<keyword evidence="2" id="KW-1185">Reference proteome</keyword>
<comment type="caution">
    <text evidence="1">The sequence shown here is derived from an EMBL/GenBank/DDBJ whole genome shotgun (WGS) entry which is preliminary data.</text>
</comment>
<gene>
    <name evidence="1" type="ORF">KI387_037028</name>
</gene>
<feature type="non-terminal residue" evidence="1">
    <location>
        <position position="60"/>
    </location>
</feature>
<accession>A0AA38FRV4</accession>
<dbReference type="EMBL" id="JAHRHJ020000007">
    <property type="protein sequence ID" value="KAH9309117.1"/>
    <property type="molecule type" value="Genomic_DNA"/>
</dbReference>
<sequence length="60" mass="6714">WNFNNANGAPTRDRNQSIVAPTRMAIESPLVNTVVEIIEEDEKLEDHDSHEAFKASGYAD</sequence>
<organism evidence="1 2">
    <name type="scientific">Taxus chinensis</name>
    <name type="common">Chinese yew</name>
    <name type="synonym">Taxus wallichiana var. chinensis</name>
    <dbReference type="NCBI Taxonomy" id="29808"/>
    <lineage>
        <taxon>Eukaryota</taxon>
        <taxon>Viridiplantae</taxon>
        <taxon>Streptophyta</taxon>
        <taxon>Embryophyta</taxon>
        <taxon>Tracheophyta</taxon>
        <taxon>Spermatophyta</taxon>
        <taxon>Pinopsida</taxon>
        <taxon>Pinidae</taxon>
        <taxon>Conifers II</taxon>
        <taxon>Cupressales</taxon>
        <taxon>Taxaceae</taxon>
        <taxon>Taxus</taxon>
    </lineage>
</organism>
<reference evidence="1 2" key="1">
    <citation type="journal article" date="2021" name="Nat. Plants">
        <title>The Taxus genome provides insights into paclitaxel biosynthesis.</title>
        <authorList>
            <person name="Xiong X."/>
            <person name="Gou J."/>
            <person name="Liao Q."/>
            <person name="Li Y."/>
            <person name="Zhou Q."/>
            <person name="Bi G."/>
            <person name="Li C."/>
            <person name="Du R."/>
            <person name="Wang X."/>
            <person name="Sun T."/>
            <person name="Guo L."/>
            <person name="Liang H."/>
            <person name="Lu P."/>
            <person name="Wu Y."/>
            <person name="Zhang Z."/>
            <person name="Ro D.K."/>
            <person name="Shang Y."/>
            <person name="Huang S."/>
            <person name="Yan J."/>
        </authorList>
    </citation>
    <scope>NUCLEOTIDE SEQUENCE [LARGE SCALE GENOMIC DNA]</scope>
    <source>
        <strain evidence="1">Ta-2019</strain>
    </source>
</reference>
<evidence type="ECO:0000313" key="2">
    <source>
        <dbReference type="Proteomes" id="UP000824469"/>
    </source>
</evidence>